<organism evidence="1 2">
    <name type="scientific">Panagrolaimus sp. ES5</name>
    <dbReference type="NCBI Taxonomy" id="591445"/>
    <lineage>
        <taxon>Eukaryota</taxon>
        <taxon>Metazoa</taxon>
        <taxon>Ecdysozoa</taxon>
        <taxon>Nematoda</taxon>
        <taxon>Chromadorea</taxon>
        <taxon>Rhabditida</taxon>
        <taxon>Tylenchina</taxon>
        <taxon>Panagrolaimomorpha</taxon>
        <taxon>Panagrolaimoidea</taxon>
        <taxon>Panagrolaimidae</taxon>
        <taxon>Panagrolaimus</taxon>
    </lineage>
</organism>
<evidence type="ECO:0000313" key="2">
    <source>
        <dbReference type="WBParaSite" id="ES5_v2.g22867.t1"/>
    </source>
</evidence>
<evidence type="ECO:0000313" key="1">
    <source>
        <dbReference type="Proteomes" id="UP000887579"/>
    </source>
</evidence>
<protein>
    <submittedName>
        <fullName evidence="2">ABC transmembrane type-1 domain-containing protein</fullName>
    </submittedName>
</protein>
<dbReference type="Proteomes" id="UP000887579">
    <property type="component" value="Unplaced"/>
</dbReference>
<reference evidence="2" key="1">
    <citation type="submission" date="2022-11" db="UniProtKB">
        <authorList>
            <consortium name="WormBaseParasite"/>
        </authorList>
    </citation>
    <scope>IDENTIFICATION</scope>
</reference>
<sequence length="861" mass="96667">MYQKTIEVCALKDDLKQFAAGDETEIGERGLNLSGGQKARVALARAVYQCSDLYILDDTLSAVDSHVGTHIFQNVIGNEAGILKDKTRIFALNSINFLSKCDKIAVLKEGNLVDFGTFEELSSRQNETFIELVKELAIKAEKQMEEDEVIAEEEDDVLNELVGAMSIREHIRTVDSHVGTHIFQNVIGNETGILKDKTRIFALNSINFLSKCDKIAVLKEGNLVDFGTFEELSTRQNETFIELVKELAIKAEKQMEEDEVIAEEEDDVLNELVGAMSIREHIRSISNSSSNPDQQLPSPIHRRRRTSSNHSASTIPFHRSTSQQPHENLAANARLIEDEELAVGKVSYKMYWDYIKAFGVLLAISYALFLFIFRTFFESFSNIWMAKWSSGFENNTDISDTTSLEIYGIFGILSCITSGIAAVLIAFGAFRASKILHDNLLYSLLRSPMNFFDTTPLGRILNRLSKDIEKIDNDVPQILTYTTILIGECMFYTVSALWMIPQVGFLSIPVMILFVFITRYYTYTSVQIRRLCSKSWSAVTSHTQDSYVGLNTLRVFSVQDRFANQMLQKGITAVESNLAEITSNRWIQFRMDMLTSIFASTLTAIAIYFGHSGVITAGAVGLVTSTGTMLRGLLGEIARTIKNMEMSIVAVERVQEYHEAEWTSILPQPSSWPSEGNIEFKNFSLRYRPNTPLVLKRLNLHIAGGQKIGIVGRTGAGKTSLTMALFRMIEPAEGTIEIDGIDFRQLGLHQLRKSLTIIPQDPVLFCGKLRINLDPFEEFSDAEIWDAIEKAHLRKFVDSFDQKLNHEISEGGGNLSVGQRQLICLARAILRKKTKILVLDEATAAVDIETDHLIQESIRTL</sequence>
<name>A0AC34FZT6_9BILA</name>
<dbReference type="WBParaSite" id="ES5_v2.g22867.t1">
    <property type="protein sequence ID" value="ES5_v2.g22867.t1"/>
    <property type="gene ID" value="ES5_v2.g22867"/>
</dbReference>
<proteinExistence type="predicted"/>
<accession>A0AC34FZT6</accession>